<evidence type="ECO:0000256" key="6">
    <source>
        <dbReference type="ARBA" id="ARBA00043866"/>
    </source>
</evidence>
<evidence type="ECO:0000256" key="4">
    <source>
        <dbReference type="ARBA" id="ARBA00022884"/>
    </source>
</evidence>
<dbReference type="InterPro" id="IPR000504">
    <property type="entry name" value="RRM_dom"/>
</dbReference>
<dbReference type="SUPFAM" id="SSF54928">
    <property type="entry name" value="RNA-binding domain, RBD"/>
    <property type="match status" value="2"/>
</dbReference>
<dbReference type="Gene3D" id="3.30.70.330">
    <property type="match status" value="1"/>
</dbReference>
<dbReference type="PANTHER" id="PTHR14398:SF1">
    <property type="entry name" value="RNA-BINDING PROTEIN 27"/>
    <property type="match status" value="1"/>
</dbReference>
<dbReference type="InterPro" id="IPR012677">
    <property type="entry name" value="Nucleotide-bd_a/b_plait_sf"/>
</dbReference>
<dbReference type="PANTHER" id="PTHR14398">
    <property type="entry name" value="RNA RECOGNITION RRM/RNP DOMAIN"/>
    <property type="match status" value="1"/>
</dbReference>
<name>A0A444UXV4_ACIRT</name>
<reference evidence="11 12" key="1">
    <citation type="submission" date="2019-01" db="EMBL/GenBank/DDBJ databases">
        <title>Draft Genome and Complete Hox-Cluster Characterization of the Sterlet Sturgeon (Acipenser ruthenus).</title>
        <authorList>
            <person name="Wei Q."/>
        </authorList>
    </citation>
    <scope>NUCLEOTIDE SEQUENCE [LARGE SCALE GENOMIC DNA]</scope>
    <source>
        <strain evidence="11">WHYD16114868_AA</strain>
        <tissue evidence="11">Blood</tissue>
    </source>
</reference>
<dbReference type="Pfam" id="PF01480">
    <property type="entry name" value="PWI"/>
    <property type="match status" value="1"/>
</dbReference>
<feature type="compositionally biased region" description="Basic residues" evidence="9">
    <location>
        <begin position="591"/>
        <end position="600"/>
    </location>
</feature>
<dbReference type="PROSITE" id="PS50102">
    <property type="entry name" value="RRM"/>
    <property type="match status" value="1"/>
</dbReference>
<dbReference type="GO" id="GO:0003723">
    <property type="term" value="F:RNA binding"/>
    <property type="evidence" value="ECO:0007669"/>
    <property type="project" value="UniProtKB-UniRule"/>
</dbReference>
<evidence type="ECO:0000256" key="7">
    <source>
        <dbReference type="PROSITE-ProRule" id="PRU00176"/>
    </source>
</evidence>
<dbReference type="AlphaFoldDB" id="A0A444UXV4"/>
<keyword evidence="2" id="KW-0863">Zinc-finger</keyword>
<feature type="coiled-coil region" evidence="8">
    <location>
        <begin position="521"/>
        <end position="548"/>
    </location>
</feature>
<evidence type="ECO:0000313" key="12">
    <source>
        <dbReference type="Proteomes" id="UP000289886"/>
    </source>
</evidence>
<organism evidence="11 12">
    <name type="scientific">Acipenser ruthenus</name>
    <name type="common">Sterlet sturgeon</name>
    <dbReference type="NCBI Taxonomy" id="7906"/>
    <lineage>
        <taxon>Eukaryota</taxon>
        <taxon>Metazoa</taxon>
        <taxon>Chordata</taxon>
        <taxon>Craniata</taxon>
        <taxon>Vertebrata</taxon>
        <taxon>Euteleostomi</taxon>
        <taxon>Actinopterygii</taxon>
        <taxon>Chondrostei</taxon>
        <taxon>Acipenseriformes</taxon>
        <taxon>Acipenseridae</taxon>
        <taxon>Acipenser</taxon>
    </lineage>
</organism>
<feature type="region of interest" description="Disordered" evidence="9">
    <location>
        <begin position="338"/>
        <end position="367"/>
    </location>
</feature>
<evidence type="ECO:0000256" key="5">
    <source>
        <dbReference type="ARBA" id="ARBA00023054"/>
    </source>
</evidence>
<evidence type="ECO:0000256" key="2">
    <source>
        <dbReference type="ARBA" id="ARBA00022771"/>
    </source>
</evidence>
<evidence type="ECO:0000256" key="8">
    <source>
        <dbReference type="SAM" id="Coils"/>
    </source>
</evidence>
<feature type="region of interest" description="Disordered" evidence="9">
    <location>
        <begin position="580"/>
        <end position="600"/>
    </location>
</feature>
<dbReference type="InterPro" id="IPR045137">
    <property type="entry name" value="RBM26/27"/>
</dbReference>
<evidence type="ECO:0000256" key="3">
    <source>
        <dbReference type="ARBA" id="ARBA00022833"/>
    </source>
</evidence>
<feature type="compositionally biased region" description="Basic and acidic residues" evidence="9">
    <location>
        <begin position="125"/>
        <end position="166"/>
    </location>
</feature>
<dbReference type="EMBL" id="SCEB01005291">
    <property type="protein sequence ID" value="RXM93015.1"/>
    <property type="molecule type" value="Genomic_DNA"/>
</dbReference>
<feature type="compositionally biased region" description="Basic and acidic residues" evidence="9">
    <location>
        <begin position="186"/>
        <end position="196"/>
    </location>
</feature>
<dbReference type="InterPro" id="IPR035979">
    <property type="entry name" value="RBD_domain_sf"/>
</dbReference>
<feature type="compositionally biased region" description="Basic residues" evidence="9">
    <location>
        <begin position="167"/>
        <end position="183"/>
    </location>
</feature>
<evidence type="ECO:0000259" key="10">
    <source>
        <dbReference type="PROSITE" id="PS50102"/>
    </source>
</evidence>
<dbReference type="GO" id="GO:0005634">
    <property type="term" value="C:nucleus"/>
    <property type="evidence" value="ECO:0007669"/>
    <property type="project" value="TreeGrafter"/>
</dbReference>
<dbReference type="FunFam" id="1.20.1390.10:FF:000001">
    <property type="entry name" value="RNA-binding protein 26 isoform X2"/>
    <property type="match status" value="1"/>
</dbReference>
<keyword evidence="3" id="KW-0862">Zinc</keyword>
<dbReference type="Gene3D" id="1.20.1390.10">
    <property type="entry name" value="PWI domain"/>
    <property type="match status" value="1"/>
</dbReference>
<feature type="region of interest" description="Disordered" evidence="9">
    <location>
        <begin position="284"/>
        <end position="316"/>
    </location>
</feature>
<feature type="compositionally biased region" description="Basic and acidic residues" evidence="9">
    <location>
        <begin position="89"/>
        <end position="105"/>
    </location>
</feature>
<proteinExistence type="predicted"/>
<feature type="region of interest" description="Disordered" evidence="9">
    <location>
        <begin position="89"/>
        <end position="196"/>
    </location>
</feature>
<feature type="domain" description="RRM" evidence="10">
    <location>
        <begin position="616"/>
        <end position="684"/>
    </location>
</feature>
<dbReference type="Proteomes" id="UP000289886">
    <property type="component" value="Unassembled WGS sequence"/>
</dbReference>
<dbReference type="GO" id="GO:0008270">
    <property type="term" value="F:zinc ion binding"/>
    <property type="evidence" value="ECO:0007669"/>
    <property type="project" value="UniProtKB-KW"/>
</dbReference>
<keyword evidence="5 8" id="KW-0175">Coiled coil</keyword>
<comment type="caution">
    <text evidence="11">The sequence shown here is derived from an EMBL/GenBank/DDBJ whole genome shotgun (WGS) entry which is preliminary data.</text>
</comment>
<protein>
    <submittedName>
        <fullName evidence="11">RNA-binding protein 27</fullName>
    </submittedName>
</protein>
<sequence length="729" mass="81685">MIIEDVEALKSWLSKLLQPICDADPSALANYVVALVKKDKPPKDLKALCADQLDVFLQKETTGFVDKLFEGLTTKNYLGNQDQLAKEAAKVEMKTGGQKMEENKEVTVSLEEERDGRRKKSPLRNRPDPNEMRNRDDKRRDDRKRRDCDRHNKNSDPYRERYDRRRGTSRGRSFSRSRSRSGSRGKSGDRDHSRAKERGFCVRGDLCPFDHGNDPLIVDDVTLPTMIPFPPPPGLPPPGLPMPPMPGMPPNLRLPIPPHGQPPPPGIFPMPGPPLIPTCAINNREHSGTSSVSTLAPTGVGPAPPLPPRPSIPPHPQYTLAESANIVIQTEPSASALTNNNLSRFSSDQDNRKRPLAVTDAPPTKKSWLEKQNFNNQHKPGFQKKNHYAYANTKLEVRKIPRDINNIAKLNEHFSKFGTIVNIQVMNKLLNPGSYSLNKMKTRPGAMAVNKADPLHTGFIQTSASAEVSQGLNTSASHLKAVYSSSVMKMTSKPMAKSTKALEAHEAMKKKQETLKLQQDMRKKKQEMLEKQIECQKAQKELLDAEMDFHKKLSSGEDTTDLKKKLGQLQVEAARLGLIPTGRGKAPPVRGRGRGRGRSVRGRGVMNHMVVDHRPRALAILGVTKEEKEELMPHFVKFGEVEELHDYDATSIVVTFRTRSEAENAANQGAKFKGRTLQISWYKPKTPSISTEPDEEEAKEEEVGSTLLPEEEEEDDDEEDEDESRSWRR</sequence>
<accession>A0A444UXV4</accession>
<gene>
    <name evidence="11" type="ORF">EOD39_19529</name>
</gene>
<evidence type="ECO:0000256" key="1">
    <source>
        <dbReference type="ARBA" id="ARBA00022723"/>
    </source>
</evidence>
<keyword evidence="1" id="KW-0479">Metal-binding</keyword>
<keyword evidence="4 7" id="KW-0694">RNA-binding</keyword>
<feature type="region of interest" description="Disordered" evidence="9">
    <location>
        <begin position="681"/>
        <end position="729"/>
    </location>
</feature>
<dbReference type="InterPro" id="IPR002483">
    <property type="entry name" value="PWI_dom"/>
</dbReference>
<feature type="compositionally biased region" description="Acidic residues" evidence="9">
    <location>
        <begin position="709"/>
        <end position="723"/>
    </location>
</feature>
<evidence type="ECO:0000256" key="9">
    <source>
        <dbReference type="SAM" id="MobiDB-lite"/>
    </source>
</evidence>
<feature type="compositionally biased region" description="Pro residues" evidence="9">
    <location>
        <begin position="302"/>
        <end position="316"/>
    </location>
</feature>
<evidence type="ECO:0000313" key="11">
    <source>
        <dbReference type="EMBL" id="RXM93015.1"/>
    </source>
</evidence>
<comment type="function">
    <text evidence="6">May be involved in the turnover of nuclear polyadenylated (pA+) RNA.</text>
</comment>
<dbReference type="FunFam" id="3.30.70.330:FF:000124">
    <property type="entry name" value="RNA-binding protein 26 isoform X3"/>
    <property type="match status" value="1"/>
</dbReference>
<keyword evidence="12" id="KW-1185">Reference proteome</keyword>